<dbReference type="PROSITE" id="PS00028">
    <property type="entry name" value="ZINC_FINGER_C2H2_1"/>
    <property type="match status" value="7"/>
</dbReference>
<dbReference type="VEuPathDB" id="VectorBase:PHUM501900"/>
<evidence type="ECO:0000256" key="1">
    <source>
        <dbReference type="ARBA" id="ARBA00004123"/>
    </source>
</evidence>
<dbReference type="PANTHER" id="PTHR14003">
    <property type="entry name" value="TRANSCRIPTIONAL REPRESSOR PROTEIN YY"/>
    <property type="match status" value="1"/>
</dbReference>
<accession>E0VXK8</accession>
<dbReference type="Proteomes" id="UP000009046">
    <property type="component" value="Unassembled WGS sequence"/>
</dbReference>
<proteinExistence type="predicted"/>
<evidence type="ECO:0000256" key="6">
    <source>
        <dbReference type="ARBA" id="ARBA00023242"/>
    </source>
</evidence>
<dbReference type="FunFam" id="3.30.160.60:FF:000072">
    <property type="entry name" value="zinc finger protein 143 isoform X1"/>
    <property type="match status" value="1"/>
</dbReference>
<feature type="domain" description="C2H2-type" evidence="8">
    <location>
        <begin position="229"/>
        <end position="258"/>
    </location>
</feature>
<dbReference type="AlphaFoldDB" id="E0VXK8"/>
<dbReference type="GeneID" id="8236375"/>
<sequence>MDQEDLNMEIPLLIQEHCESGIYIDKFNTCDNIVEDETNLFKNGDDLLNNEAIVISTDSIKELISGNSAMDNHTYVLEDNQCDALIEKPLLGDSCIAKDDNISEFLLDNNNGRDSEIYLNGQMIELADGTTAFLETSRSVKGDDYSQNKLYNGNVIYVVSGPMLNNDGENVKSFKRDDKAEEISPVIPPEQKQEKSKGFQCSYENCNKSYSSFHHLKVHLRVHTGDRPFRCSVEGCNKAFSTGFGLKTHFRTHNGERPYMCSHENCEKGFKTSGDLQKHIRTHTGERPFVCPIPNCGRSFTTCNICKVHIRTHTGERPYKCTYPNCDKTFASVTNQRNHMRIHSGEKPYVCSVEKCGRRFTEYSSLYKHNMVHRQQPHLCLICGKTYRQASGLMMHTKTAHGELQETYLMIDKNSTEEDEEEEENVRENEQTAIFFVNNLKMV</sequence>
<evidence type="ECO:0000256" key="5">
    <source>
        <dbReference type="ARBA" id="ARBA00022833"/>
    </source>
</evidence>
<dbReference type="OrthoDB" id="6077919at2759"/>
<evidence type="ECO:0000256" key="4">
    <source>
        <dbReference type="ARBA" id="ARBA00022771"/>
    </source>
</evidence>
<feature type="domain" description="C2H2-type" evidence="8">
    <location>
        <begin position="319"/>
        <end position="348"/>
    </location>
</feature>
<dbReference type="CTD" id="8236375"/>
<dbReference type="GO" id="GO:0008270">
    <property type="term" value="F:zinc ion binding"/>
    <property type="evidence" value="ECO:0007669"/>
    <property type="project" value="UniProtKB-KW"/>
</dbReference>
<dbReference type="SUPFAM" id="SSF57667">
    <property type="entry name" value="beta-beta-alpha zinc fingers"/>
    <property type="match status" value="4"/>
</dbReference>
<feature type="domain" description="C2H2-type" evidence="8">
    <location>
        <begin position="259"/>
        <end position="288"/>
    </location>
</feature>
<feature type="domain" description="C2H2-type" evidence="8">
    <location>
        <begin position="289"/>
        <end position="318"/>
    </location>
</feature>
<organism>
    <name type="scientific">Pediculus humanus subsp. corporis</name>
    <name type="common">Body louse</name>
    <dbReference type="NCBI Taxonomy" id="121224"/>
    <lineage>
        <taxon>Eukaryota</taxon>
        <taxon>Metazoa</taxon>
        <taxon>Ecdysozoa</taxon>
        <taxon>Arthropoda</taxon>
        <taxon>Hexapoda</taxon>
        <taxon>Insecta</taxon>
        <taxon>Pterygota</taxon>
        <taxon>Neoptera</taxon>
        <taxon>Paraneoptera</taxon>
        <taxon>Psocodea</taxon>
        <taxon>Troctomorpha</taxon>
        <taxon>Phthiraptera</taxon>
        <taxon>Anoplura</taxon>
        <taxon>Pediculidae</taxon>
        <taxon>Pediculus</taxon>
    </lineage>
</organism>
<gene>
    <name evidence="10" type="primary">8236375</name>
    <name evidence="9" type="ORF">Phum_PHUM501900</name>
</gene>
<dbReference type="InterPro" id="IPR013087">
    <property type="entry name" value="Znf_C2H2_type"/>
</dbReference>
<keyword evidence="3" id="KW-0677">Repeat</keyword>
<reference evidence="9" key="1">
    <citation type="submission" date="2007-04" db="EMBL/GenBank/DDBJ databases">
        <title>Annotation of Pediculus humanus corporis strain USDA.</title>
        <authorList>
            <person name="Kirkness E."/>
            <person name="Hannick L."/>
            <person name="Hass B."/>
            <person name="Bruggner R."/>
            <person name="Lawson D."/>
            <person name="Bidwell S."/>
            <person name="Joardar V."/>
            <person name="Caler E."/>
            <person name="Walenz B."/>
            <person name="Inman J."/>
            <person name="Schobel S."/>
            <person name="Galinsky K."/>
            <person name="Amedeo P."/>
            <person name="Strausberg R."/>
        </authorList>
    </citation>
    <scope>NUCLEOTIDE SEQUENCE</scope>
    <source>
        <strain evidence="9">USDA</strain>
    </source>
</reference>
<dbReference type="eggNOG" id="KOG1721">
    <property type="taxonomic scope" value="Eukaryota"/>
</dbReference>
<keyword evidence="6" id="KW-0539">Nucleus</keyword>
<dbReference type="GO" id="GO:0000785">
    <property type="term" value="C:chromatin"/>
    <property type="evidence" value="ECO:0007669"/>
    <property type="project" value="TreeGrafter"/>
</dbReference>
<dbReference type="InterPro" id="IPR036236">
    <property type="entry name" value="Znf_C2H2_sf"/>
</dbReference>
<dbReference type="InParanoid" id="E0VXK8"/>
<dbReference type="PROSITE" id="PS50157">
    <property type="entry name" value="ZINC_FINGER_C2H2_2"/>
    <property type="match status" value="7"/>
</dbReference>
<dbReference type="RefSeq" id="XP_002430852.1">
    <property type="nucleotide sequence ID" value="XM_002430807.1"/>
</dbReference>
<evidence type="ECO:0000313" key="9">
    <source>
        <dbReference type="EMBL" id="EEB18114.1"/>
    </source>
</evidence>
<feature type="domain" description="C2H2-type" evidence="8">
    <location>
        <begin position="349"/>
        <end position="378"/>
    </location>
</feature>
<dbReference type="EnsemblMetazoa" id="PHUM501900-RA">
    <property type="protein sequence ID" value="PHUM501900-PA"/>
    <property type="gene ID" value="PHUM501900"/>
</dbReference>
<dbReference type="SMART" id="SM00355">
    <property type="entry name" value="ZnF_C2H2"/>
    <property type="match status" value="7"/>
</dbReference>
<dbReference type="OMA" id="NITHRRC"/>
<reference evidence="10" key="3">
    <citation type="submission" date="2021-02" db="UniProtKB">
        <authorList>
            <consortium name="EnsemblMetazoa"/>
        </authorList>
    </citation>
    <scope>IDENTIFICATION</scope>
    <source>
        <strain evidence="10">USDA</strain>
    </source>
</reference>
<reference evidence="9" key="2">
    <citation type="submission" date="2007-04" db="EMBL/GenBank/DDBJ databases">
        <title>The genome of the human body louse.</title>
        <authorList>
            <consortium name="The Human Body Louse Genome Consortium"/>
            <person name="Kirkness E."/>
            <person name="Walenz B."/>
            <person name="Hass B."/>
            <person name="Bruggner R."/>
            <person name="Strausberg R."/>
        </authorList>
    </citation>
    <scope>NUCLEOTIDE SEQUENCE</scope>
    <source>
        <strain evidence="9">USDA</strain>
    </source>
</reference>
<feature type="domain" description="C2H2-type" evidence="8">
    <location>
        <begin position="378"/>
        <end position="406"/>
    </location>
</feature>
<dbReference type="Pfam" id="PF00096">
    <property type="entry name" value="zf-C2H2"/>
    <property type="match status" value="6"/>
</dbReference>
<evidence type="ECO:0000256" key="7">
    <source>
        <dbReference type="PROSITE-ProRule" id="PRU00042"/>
    </source>
</evidence>
<name>E0VXK8_PEDHC</name>
<comment type="subcellular location">
    <subcellularLocation>
        <location evidence="1">Nucleus</location>
    </subcellularLocation>
</comment>
<dbReference type="FunFam" id="3.30.160.60:FF:000125">
    <property type="entry name" value="Putative zinc finger protein 143"/>
    <property type="match status" value="3"/>
</dbReference>
<keyword evidence="11" id="KW-1185">Reference proteome</keyword>
<dbReference type="EMBL" id="AAZO01006089">
    <property type="status" value="NOT_ANNOTATED_CDS"/>
    <property type="molecule type" value="Genomic_DNA"/>
</dbReference>
<dbReference type="HOGENOM" id="CLU_618655_0_0_1"/>
<evidence type="ECO:0000256" key="3">
    <source>
        <dbReference type="ARBA" id="ARBA00022737"/>
    </source>
</evidence>
<keyword evidence="5" id="KW-0862">Zinc</keyword>
<dbReference type="EMBL" id="DS235833">
    <property type="protein sequence ID" value="EEB18114.1"/>
    <property type="molecule type" value="Genomic_DNA"/>
</dbReference>
<dbReference type="GO" id="GO:0000981">
    <property type="term" value="F:DNA-binding transcription factor activity, RNA polymerase II-specific"/>
    <property type="evidence" value="ECO:0007669"/>
    <property type="project" value="TreeGrafter"/>
</dbReference>
<dbReference type="KEGG" id="phu:Phum_PHUM501900"/>
<dbReference type="GO" id="GO:0005667">
    <property type="term" value="C:transcription regulator complex"/>
    <property type="evidence" value="ECO:0007669"/>
    <property type="project" value="TreeGrafter"/>
</dbReference>
<keyword evidence="4 7" id="KW-0863">Zinc-finger</keyword>
<evidence type="ECO:0000313" key="11">
    <source>
        <dbReference type="Proteomes" id="UP000009046"/>
    </source>
</evidence>
<dbReference type="GO" id="GO:0000978">
    <property type="term" value="F:RNA polymerase II cis-regulatory region sequence-specific DNA binding"/>
    <property type="evidence" value="ECO:0007669"/>
    <property type="project" value="TreeGrafter"/>
</dbReference>
<dbReference type="GO" id="GO:0031519">
    <property type="term" value="C:PcG protein complex"/>
    <property type="evidence" value="ECO:0007669"/>
    <property type="project" value="TreeGrafter"/>
</dbReference>
<evidence type="ECO:0000256" key="2">
    <source>
        <dbReference type="ARBA" id="ARBA00022723"/>
    </source>
</evidence>
<dbReference type="Gene3D" id="3.30.160.60">
    <property type="entry name" value="Classic Zinc Finger"/>
    <property type="match status" value="6"/>
</dbReference>
<evidence type="ECO:0000313" key="10">
    <source>
        <dbReference type="EnsemblMetazoa" id="PHUM501900-PA"/>
    </source>
</evidence>
<evidence type="ECO:0000259" key="8">
    <source>
        <dbReference type="PROSITE" id="PS50157"/>
    </source>
</evidence>
<protein>
    <submittedName>
        <fullName evidence="9 10">Zinc finger protein, putative</fullName>
    </submittedName>
</protein>
<feature type="domain" description="C2H2-type" evidence="8">
    <location>
        <begin position="199"/>
        <end position="228"/>
    </location>
</feature>
<dbReference type="PANTHER" id="PTHR14003:SF23">
    <property type="entry name" value="ZINC FINGER PROTEIN 143"/>
    <property type="match status" value="1"/>
</dbReference>
<keyword evidence="2" id="KW-0479">Metal-binding</keyword>
<dbReference type="FunFam" id="3.30.160.60:FF:001102">
    <property type="entry name" value="Transcription factor IIIA"/>
    <property type="match status" value="1"/>
</dbReference>